<dbReference type="Proteomes" id="UP000076858">
    <property type="component" value="Unassembled WGS sequence"/>
</dbReference>
<proteinExistence type="predicted"/>
<protein>
    <submittedName>
        <fullName evidence="1">Uncharacterized protein</fullName>
    </submittedName>
</protein>
<reference evidence="1 2" key="1">
    <citation type="submission" date="2016-03" db="EMBL/GenBank/DDBJ databases">
        <title>EvidentialGene: Evidence-directed Construction of Genes on Genomes.</title>
        <authorList>
            <person name="Gilbert D.G."/>
            <person name="Choi J.-H."/>
            <person name="Mockaitis K."/>
            <person name="Colbourne J."/>
            <person name="Pfrender M."/>
        </authorList>
    </citation>
    <scope>NUCLEOTIDE SEQUENCE [LARGE SCALE GENOMIC DNA]</scope>
    <source>
        <strain evidence="1 2">Xinb3</strain>
        <tissue evidence="1">Complete organism</tissue>
    </source>
</reference>
<sequence>FLGCLPSTPQKNKFEEVELATERESSPYRAQTKKNEKQTVRLGVFETFYSVR</sequence>
<comment type="caution">
    <text evidence="1">The sequence shown here is derived from an EMBL/GenBank/DDBJ whole genome shotgun (WGS) entry which is preliminary data.</text>
</comment>
<organism evidence="1 2">
    <name type="scientific">Daphnia magna</name>
    <dbReference type="NCBI Taxonomy" id="35525"/>
    <lineage>
        <taxon>Eukaryota</taxon>
        <taxon>Metazoa</taxon>
        <taxon>Ecdysozoa</taxon>
        <taxon>Arthropoda</taxon>
        <taxon>Crustacea</taxon>
        <taxon>Branchiopoda</taxon>
        <taxon>Diplostraca</taxon>
        <taxon>Cladocera</taxon>
        <taxon>Anomopoda</taxon>
        <taxon>Daphniidae</taxon>
        <taxon>Daphnia</taxon>
    </lineage>
</organism>
<feature type="non-terminal residue" evidence="1">
    <location>
        <position position="1"/>
    </location>
</feature>
<accession>A0A164HWJ1</accession>
<keyword evidence="2" id="KW-1185">Reference proteome</keyword>
<name>A0A164HWJ1_9CRUS</name>
<dbReference type="EMBL" id="LRGB01009223">
    <property type="protein sequence ID" value="KZS00630.1"/>
    <property type="molecule type" value="Genomic_DNA"/>
</dbReference>
<evidence type="ECO:0000313" key="2">
    <source>
        <dbReference type="Proteomes" id="UP000076858"/>
    </source>
</evidence>
<gene>
    <name evidence="1" type="ORF">APZ42_003003</name>
</gene>
<dbReference type="AlphaFoldDB" id="A0A164HWJ1"/>
<evidence type="ECO:0000313" key="1">
    <source>
        <dbReference type="EMBL" id="KZS00630.1"/>
    </source>
</evidence>